<reference evidence="3" key="1">
    <citation type="submission" date="2016-11" db="EMBL/GenBank/DDBJ databases">
        <title>Complete Genome Sequence of alachlor-degrading Sphingomonas sp. strain JJ-A5.</title>
        <authorList>
            <person name="Lee H."/>
            <person name="Ka J.-O."/>
        </authorList>
    </citation>
    <scope>NUCLEOTIDE SEQUENCE [LARGE SCALE GENOMIC DNA]</scope>
    <source>
        <strain evidence="3">JJ-A5</strain>
    </source>
</reference>
<dbReference type="InterPro" id="IPR007296">
    <property type="entry name" value="DUF403"/>
</dbReference>
<protein>
    <submittedName>
        <fullName evidence="2">A alpha-helical domain with a conserved ER moti</fullName>
    </submittedName>
</protein>
<name>A0A1L3ZWK6_9SPHN</name>
<dbReference type="PANTHER" id="PTHR34595">
    <property type="entry name" value="BLR5612 PROTEIN"/>
    <property type="match status" value="1"/>
</dbReference>
<dbReference type="STRING" id="1921510.BSL82_12300"/>
<dbReference type="Pfam" id="PF04168">
    <property type="entry name" value="Alpha-E"/>
    <property type="match status" value="1"/>
</dbReference>
<accession>A0A1L3ZWK6</accession>
<evidence type="ECO:0000259" key="1">
    <source>
        <dbReference type="Pfam" id="PF04168"/>
    </source>
</evidence>
<evidence type="ECO:0000313" key="3">
    <source>
        <dbReference type="Proteomes" id="UP000182063"/>
    </source>
</evidence>
<dbReference type="Proteomes" id="UP000182063">
    <property type="component" value="Chromosome"/>
</dbReference>
<feature type="domain" description="DUF403" evidence="1">
    <location>
        <begin position="1"/>
        <end position="309"/>
    </location>
</feature>
<organism evidence="2 3">
    <name type="scientific">Tardibacter chloracetimidivorans</name>
    <dbReference type="NCBI Taxonomy" id="1921510"/>
    <lineage>
        <taxon>Bacteria</taxon>
        <taxon>Pseudomonadati</taxon>
        <taxon>Pseudomonadota</taxon>
        <taxon>Alphaproteobacteria</taxon>
        <taxon>Sphingomonadales</taxon>
        <taxon>Sphingomonadaceae</taxon>
        <taxon>Tardibacter</taxon>
    </lineage>
</organism>
<dbReference type="PANTHER" id="PTHR34595:SF7">
    <property type="entry name" value="SLL1039 PROTEIN"/>
    <property type="match status" value="1"/>
</dbReference>
<dbReference type="OrthoDB" id="9803532at2"/>
<gene>
    <name evidence="2" type="ORF">BSL82_12300</name>
</gene>
<evidence type="ECO:0000313" key="2">
    <source>
        <dbReference type="EMBL" id="API59995.1"/>
    </source>
</evidence>
<proteinExistence type="predicted"/>
<dbReference type="InterPro" id="IPR051680">
    <property type="entry name" value="ATP-dep_Glu-Cys_Ligase-2"/>
</dbReference>
<sequence length="310" mass="34888">MLSRAASSLYWIGRHIERADFTARLIEAALQFDLLPFTETQSDWTSAMQASGSAGLFDGDLATATREMVTHFLAFDQGNPSSIISCLEKARNDGRTVRTALTRECFETLNDAWMSFRPRARNARGGDLQPFLDWVKEVGRTFEGALHRTMLRNEPCWFLQLGLVLERADNTARLLDVKYHVLLPKGEQVGGALDQAQWTALLRSVSAVTAYRWVYREGLQPWLIADLMILREEMPRSLAACMVEANALLAQLRRTSGRTGPADRQVRALQACLTDRNIEEIFQSGLHEFLAGFISDSNRLSLAVAEQFLF</sequence>
<dbReference type="KEGG" id="sphj:BSL82_12300"/>
<dbReference type="RefSeq" id="WP_072597783.1">
    <property type="nucleotide sequence ID" value="NZ_CP018221.1"/>
</dbReference>
<keyword evidence="3" id="KW-1185">Reference proteome</keyword>
<dbReference type="EMBL" id="CP018221">
    <property type="protein sequence ID" value="API59995.1"/>
    <property type="molecule type" value="Genomic_DNA"/>
</dbReference>
<dbReference type="AlphaFoldDB" id="A0A1L3ZWK6"/>